<protein>
    <submittedName>
        <fullName evidence="2">Uncharacterized protein</fullName>
    </submittedName>
</protein>
<accession>A0AAN8A1A3</accession>
<gene>
    <name evidence="2" type="ORF">PBY51_002067</name>
</gene>
<dbReference type="Proteomes" id="UP001346869">
    <property type="component" value="Unassembled WGS sequence"/>
</dbReference>
<evidence type="ECO:0000313" key="3">
    <source>
        <dbReference type="Proteomes" id="UP001346869"/>
    </source>
</evidence>
<reference evidence="2 3" key="1">
    <citation type="journal article" date="2023" name="Genes (Basel)">
        <title>Chromosome-Level Genome Assembly and Circadian Gene Repertoire of the Patagonia Blennie Eleginops maclovinus-The Closest Ancestral Proxy of Antarctic Cryonotothenioids.</title>
        <authorList>
            <person name="Cheng C.C."/>
            <person name="Rivera-Colon A.G."/>
            <person name="Minhas B.F."/>
            <person name="Wilson L."/>
            <person name="Rayamajhi N."/>
            <person name="Vargas-Chacoff L."/>
            <person name="Catchen J.M."/>
        </authorList>
    </citation>
    <scope>NUCLEOTIDE SEQUENCE [LARGE SCALE GENOMIC DNA]</scope>
    <source>
        <strain evidence="2">JMC-PN-2008</strain>
    </source>
</reference>
<dbReference type="EMBL" id="JAUZQC010000022">
    <property type="protein sequence ID" value="KAK5851261.1"/>
    <property type="molecule type" value="Genomic_DNA"/>
</dbReference>
<dbReference type="AlphaFoldDB" id="A0AAN8A1A3"/>
<comment type="caution">
    <text evidence="2">The sequence shown here is derived from an EMBL/GenBank/DDBJ whole genome shotgun (WGS) entry which is preliminary data.</text>
</comment>
<feature type="region of interest" description="Disordered" evidence="1">
    <location>
        <begin position="21"/>
        <end position="72"/>
    </location>
</feature>
<evidence type="ECO:0000313" key="2">
    <source>
        <dbReference type="EMBL" id="KAK5851261.1"/>
    </source>
</evidence>
<sequence>MSLFSGRAETWLGAPLHFSVLSPQAEHPRPKTRSTHTLRHGRAGKKEITPELWGRQEKKQQPKSEYGRKKSF</sequence>
<keyword evidence="3" id="KW-1185">Reference proteome</keyword>
<organism evidence="2 3">
    <name type="scientific">Eleginops maclovinus</name>
    <name type="common">Patagonian blennie</name>
    <name type="synonym">Eleginus maclovinus</name>
    <dbReference type="NCBI Taxonomy" id="56733"/>
    <lineage>
        <taxon>Eukaryota</taxon>
        <taxon>Metazoa</taxon>
        <taxon>Chordata</taxon>
        <taxon>Craniata</taxon>
        <taxon>Vertebrata</taxon>
        <taxon>Euteleostomi</taxon>
        <taxon>Actinopterygii</taxon>
        <taxon>Neopterygii</taxon>
        <taxon>Teleostei</taxon>
        <taxon>Neoteleostei</taxon>
        <taxon>Acanthomorphata</taxon>
        <taxon>Eupercaria</taxon>
        <taxon>Perciformes</taxon>
        <taxon>Notothenioidei</taxon>
        <taxon>Eleginopidae</taxon>
        <taxon>Eleginops</taxon>
    </lineage>
</organism>
<name>A0AAN8A1A3_ELEMC</name>
<reference evidence="2 3" key="2">
    <citation type="journal article" date="2023" name="Mol. Biol. Evol.">
        <title>Genomics of Secondarily Temperate Adaptation in the Only Non-Antarctic Icefish.</title>
        <authorList>
            <person name="Rivera-Colon A.G."/>
            <person name="Rayamajhi N."/>
            <person name="Minhas B.F."/>
            <person name="Madrigal G."/>
            <person name="Bilyk K.T."/>
            <person name="Yoon V."/>
            <person name="Hune M."/>
            <person name="Gregory S."/>
            <person name="Cheng C.H.C."/>
            <person name="Catchen J.M."/>
        </authorList>
    </citation>
    <scope>NUCLEOTIDE SEQUENCE [LARGE SCALE GENOMIC DNA]</scope>
    <source>
        <strain evidence="2">JMC-PN-2008</strain>
    </source>
</reference>
<proteinExistence type="predicted"/>
<evidence type="ECO:0000256" key="1">
    <source>
        <dbReference type="SAM" id="MobiDB-lite"/>
    </source>
</evidence>
<feature type="compositionally biased region" description="Basic and acidic residues" evidence="1">
    <location>
        <begin position="44"/>
        <end position="72"/>
    </location>
</feature>
<feature type="compositionally biased region" description="Basic residues" evidence="1">
    <location>
        <begin position="30"/>
        <end position="43"/>
    </location>
</feature>